<dbReference type="InterPro" id="IPR009056">
    <property type="entry name" value="Cyt_c-like_dom"/>
</dbReference>
<sequence>MASNRLRLIVKTAVATALSLAAAAALVGWIVLESGWYNVAATQQHFQPVYTVLEKGMRESVRFHAREVATPPLADAARVVRGAHLYHQHCVQCHGAPGVAQSPVGKSMQPIPGPLVDAARRWQPRELYWITRHGIRMAGMPAWEFHLRDEQLWDLVAFLQQFPGQTRDSYRALVEESAASGQSPALSPARTVPNHPDVERGRMALTQYACQACHAIPGVTGPDTFVGPPLAGLSQRKYVAGVLPNTADNLARWIRVPHEIDPRTTMPTLGVTERDARDMAAYLLSQE</sequence>
<dbReference type="Pfam" id="PF13442">
    <property type="entry name" value="Cytochrome_CBB3"/>
    <property type="match status" value="1"/>
</dbReference>
<evidence type="ECO:0000313" key="9">
    <source>
        <dbReference type="EMBL" id="MBB3220164.1"/>
    </source>
</evidence>
<dbReference type="EMBL" id="JACHXS010000001">
    <property type="protein sequence ID" value="MBB3220164.1"/>
    <property type="molecule type" value="Genomic_DNA"/>
</dbReference>
<dbReference type="PANTHER" id="PTHR37823:SF1">
    <property type="entry name" value="CYTOCHROME C-553-LIKE"/>
    <property type="match status" value="1"/>
</dbReference>
<evidence type="ECO:0000256" key="4">
    <source>
        <dbReference type="ARBA" id="ARBA00022982"/>
    </source>
</evidence>
<evidence type="ECO:0000256" key="7">
    <source>
        <dbReference type="SAM" id="Phobius"/>
    </source>
</evidence>
<evidence type="ECO:0000259" key="8">
    <source>
        <dbReference type="PROSITE" id="PS51007"/>
    </source>
</evidence>
<keyword evidence="7" id="KW-0812">Transmembrane</keyword>
<dbReference type="OrthoDB" id="9765171at2"/>
<proteinExistence type="predicted"/>
<keyword evidence="2 6" id="KW-0349">Heme</keyword>
<keyword evidence="7" id="KW-0472">Membrane</keyword>
<keyword evidence="7" id="KW-1133">Transmembrane helix</keyword>
<dbReference type="EMBL" id="CP040017">
    <property type="protein sequence ID" value="QCP10152.1"/>
    <property type="molecule type" value="Genomic_DNA"/>
</dbReference>
<evidence type="ECO:0000256" key="2">
    <source>
        <dbReference type="ARBA" id="ARBA00022617"/>
    </source>
</evidence>
<keyword evidence="5 6" id="KW-0408">Iron</keyword>
<dbReference type="GO" id="GO:0046872">
    <property type="term" value="F:metal ion binding"/>
    <property type="evidence" value="ECO:0007669"/>
    <property type="project" value="UniProtKB-KW"/>
</dbReference>
<dbReference type="Gene3D" id="1.10.760.10">
    <property type="entry name" value="Cytochrome c-like domain"/>
    <property type="match status" value="2"/>
</dbReference>
<evidence type="ECO:0000256" key="5">
    <source>
        <dbReference type="ARBA" id="ARBA00023004"/>
    </source>
</evidence>
<dbReference type="Pfam" id="PF00034">
    <property type="entry name" value="Cytochrom_C"/>
    <property type="match status" value="1"/>
</dbReference>
<organism evidence="9 12">
    <name type="scientific">Pseudoduganella umbonata</name>
    <dbReference type="NCBI Taxonomy" id="864828"/>
    <lineage>
        <taxon>Bacteria</taxon>
        <taxon>Pseudomonadati</taxon>
        <taxon>Pseudomonadota</taxon>
        <taxon>Betaproteobacteria</taxon>
        <taxon>Burkholderiales</taxon>
        <taxon>Oxalobacteraceae</taxon>
        <taxon>Telluria group</taxon>
        <taxon>Pseudoduganella</taxon>
    </lineage>
</organism>
<keyword evidence="11" id="KW-1185">Reference proteome</keyword>
<dbReference type="AlphaFoldDB" id="A0A4P8HNW7"/>
<evidence type="ECO:0000256" key="6">
    <source>
        <dbReference type="PROSITE-ProRule" id="PRU00433"/>
    </source>
</evidence>
<dbReference type="GO" id="GO:0020037">
    <property type="term" value="F:heme binding"/>
    <property type="evidence" value="ECO:0007669"/>
    <property type="project" value="InterPro"/>
</dbReference>
<dbReference type="InterPro" id="IPR036909">
    <property type="entry name" value="Cyt_c-like_dom_sf"/>
</dbReference>
<dbReference type="SUPFAM" id="SSF46626">
    <property type="entry name" value="Cytochrome c"/>
    <property type="match status" value="2"/>
</dbReference>
<evidence type="ECO:0000256" key="3">
    <source>
        <dbReference type="ARBA" id="ARBA00022723"/>
    </source>
</evidence>
<reference evidence="10 11" key="1">
    <citation type="submission" date="2019-05" db="EMBL/GenBank/DDBJ databases">
        <title>Draft Genome Sequences of Six Type Strains of the Genus Massilia.</title>
        <authorList>
            <person name="Miess H."/>
            <person name="Frediansyhah A."/>
            <person name="Gross H."/>
        </authorList>
    </citation>
    <scope>NUCLEOTIDE SEQUENCE [LARGE SCALE GENOMIC DNA]</scope>
    <source>
        <strain evidence="10 11">DSMZ 26121</strain>
    </source>
</reference>
<dbReference type="Proteomes" id="UP000584325">
    <property type="component" value="Unassembled WGS sequence"/>
</dbReference>
<keyword evidence="3 6" id="KW-0479">Metal-binding</keyword>
<dbReference type="RefSeq" id="WP_137313036.1">
    <property type="nucleotide sequence ID" value="NZ_CP040017.1"/>
</dbReference>
<keyword evidence="4" id="KW-0249">Electron transport</keyword>
<accession>A0A4P8HNW7</accession>
<feature type="transmembrane region" description="Helical" evidence="7">
    <location>
        <begin position="12"/>
        <end position="32"/>
    </location>
</feature>
<feature type="domain" description="Cytochrome c" evidence="8">
    <location>
        <begin position="196"/>
        <end position="287"/>
    </location>
</feature>
<evidence type="ECO:0000313" key="10">
    <source>
        <dbReference type="EMBL" id="QCP10152.1"/>
    </source>
</evidence>
<dbReference type="PANTHER" id="PTHR37823">
    <property type="entry name" value="CYTOCHROME C-553-LIKE"/>
    <property type="match status" value="1"/>
</dbReference>
<protein>
    <submittedName>
        <fullName evidence="10">C-type cytochrome</fullName>
    </submittedName>
    <submittedName>
        <fullName evidence="9">Mono/diheme cytochrome c family protein</fullName>
    </submittedName>
</protein>
<feature type="domain" description="Cytochrome c" evidence="8">
    <location>
        <begin position="77"/>
        <end position="163"/>
    </location>
</feature>
<reference evidence="9 12" key="2">
    <citation type="submission" date="2020-08" db="EMBL/GenBank/DDBJ databases">
        <title>Genomic Encyclopedia of Type Strains, Phase III (KMG-III): the genomes of soil and plant-associated and newly described type strains.</title>
        <authorList>
            <person name="Whitman W."/>
        </authorList>
    </citation>
    <scope>NUCLEOTIDE SEQUENCE [LARGE SCALE GENOMIC DNA]</scope>
    <source>
        <strain evidence="9 12">CECT 7753</strain>
    </source>
</reference>
<evidence type="ECO:0000256" key="1">
    <source>
        <dbReference type="ARBA" id="ARBA00022448"/>
    </source>
</evidence>
<gene>
    <name evidence="10" type="ORF">FCL38_06735</name>
    <name evidence="9" type="ORF">FHS02_000951</name>
</gene>
<name>A0A4P8HNW7_9BURK</name>
<dbReference type="PROSITE" id="PS51007">
    <property type="entry name" value="CYTC"/>
    <property type="match status" value="2"/>
</dbReference>
<dbReference type="Proteomes" id="UP000298763">
    <property type="component" value="Chromosome"/>
</dbReference>
<dbReference type="GO" id="GO:0009055">
    <property type="term" value="F:electron transfer activity"/>
    <property type="evidence" value="ECO:0007669"/>
    <property type="project" value="InterPro"/>
</dbReference>
<evidence type="ECO:0000313" key="11">
    <source>
        <dbReference type="Proteomes" id="UP000298763"/>
    </source>
</evidence>
<evidence type="ECO:0000313" key="12">
    <source>
        <dbReference type="Proteomes" id="UP000584325"/>
    </source>
</evidence>
<dbReference type="InterPro" id="IPR051811">
    <property type="entry name" value="Cytochrome_c550/c551-like"/>
</dbReference>
<keyword evidence="1" id="KW-0813">Transport</keyword>